<keyword evidence="5 7" id="KW-0472">Membrane</keyword>
<dbReference type="Pfam" id="PF13878">
    <property type="entry name" value="zf-C2H2_3"/>
    <property type="match status" value="1"/>
</dbReference>
<comment type="subcellular location">
    <subcellularLocation>
        <location evidence="1">Endoplasmic reticulum membrane</location>
        <topology evidence="1">Multi-pass membrane protein</topology>
    </subcellularLocation>
</comment>
<comment type="caution">
    <text evidence="9">The sequence shown here is derived from an EMBL/GenBank/DDBJ whole genome shotgun (WGS) entry which is preliminary data.</text>
</comment>
<dbReference type="GO" id="GO:0005789">
    <property type="term" value="C:endoplasmic reticulum membrane"/>
    <property type="evidence" value="ECO:0007669"/>
    <property type="project" value="UniProtKB-SubCell"/>
</dbReference>
<evidence type="ECO:0000259" key="8">
    <source>
        <dbReference type="Pfam" id="PF13878"/>
    </source>
</evidence>
<keyword evidence="3" id="KW-0256">Endoplasmic reticulum</keyword>
<feature type="compositionally biased region" description="Polar residues" evidence="6">
    <location>
        <begin position="407"/>
        <end position="424"/>
    </location>
</feature>
<evidence type="ECO:0000313" key="10">
    <source>
        <dbReference type="Proteomes" id="UP000284375"/>
    </source>
</evidence>
<evidence type="ECO:0000256" key="4">
    <source>
        <dbReference type="ARBA" id="ARBA00022989"/>
    </source>
</evidence>
<evidence type="ECO:0000256" key="7">
    <source>
        <dbReference type="SAM" id="Phobius"/>
    </source>
</evidence>
<feature type="domain" description="N-acetyltransferase ESCO zinc-finger" evidence="8">
    <location>
        <begin position="641"/>
        <end position="675"/>
    </location>
</feature>
<dbReference type="Proteomes" id="UP000284375">
    <property type="component" value="Unassembled WGS sequence"/>
</dbReference>
<dbReference type="PANTHER" id="PTHR31394:SF1">
    <property type="entry name" value="TRANSMEMBRANE PROTEIN 199"/>
    <property type="match status" value="1"/>
</dbReference>
<feature type="compositionally biased region" description="Polar residues" evidence="6">
    <location>
        <begin position="562"/>
        <end position="579"/>
    </location>
</feature>
<proteinExistence type="predicted"/>
<feature type="region of interest" description="Disordered" evidence="6">
    <location>
        <begin position="113"/>
        <end position="132"/>
    </location>
</feature>
<dbReference type="InterPro" id="IPR021013">
    <property type="entry name" value="ATPase_Vma12"/>
</dbReference>
<feature type="region of interest" description="Disordered" evidence="6">
    <location>
        <begin position="348"/>
        <end position="424"/>
    </location>
</feature>
<evidence type="ECO:0000256" key="5">
    <source>
        <dbReference type="ARBA" id="ARBA00023136"/>
    </source>
</evidence>
<sequence length="683" mass="74286">MTPSIVEAIATSQEAVSQQEEQGQSPKVEVEVEVETQDEPSLDEPAVGKPISHGQIMHLWKRLKAHDAGRGNFSLEGLLRGAKVYTPPPAPKPEPSAEYKALMARLRRDEEERKYKRMVSSPSSIDTRPSFGQQSPLAQQFAQVHQPSNKADMGDDDVTFNDIHRQVVLVINFLVSIFGSAAALWILARWWATPARLFLTMGGSLLVAIAEVAVYSAYVWHLGEAQKQDGKLKEVKEIVQTWVVGKEDEGESKEVGKAETAAEDVNNIVVGLEQTRPDHSSRIQQLATTTNRVTKNIRQSSIYTIPYIITSTACQEETLGGLNTHTMRKTDAMTPGADLRTLWASQEDDDSLARQTHGKPASLQPGEASLYPHQHAPTTQLLDSPTRSCDSVSEAGSSDCGDIPGPQLQQGITTPSQGGSMQGQSIRDIGAIFAPRRRQMSSGMEQPTRRDVSRGPPALAIDHGRNGKSRDASFEQEEGQEAQKTLPATDKPLTTPTKPSKCGSPHADGAATKTDPTSETRDAPAMAAVRQAPQLDGIGLQDGDKNSTNKTPNAPRRRRIRSTSLGDANQLMTPSTSPMSKPDVGPDENKDEEAAAHKPSLATKTKRRLNLHSSSYNGQPSQKKRKTPPKRQSAVQTTLSLHIGAGAGMKECKECDTVYNPFHPEDVKVHAKRHAVVLKNGAK</sequence>
<dbReference type="AlphaFoldDB" id="A0A423V995"/>
<evidence type="ECO:0000256" key="3">
    <source>
        <dbReference type="ARBA" id="ARBA00022824"/>
    </source>
</evidence>
<dbReference type="Pfam" id="PF11712">
    <property type="entry name" value="Vma12"/>
    <property type="match status" value="1"/>
</dbReference>
<feature type="compositionally biased region" description="Polar residues" evidence="6">
    <location>
        <begin position="11"/>
        <end position="25"/>
    </location>
</feature>
<feature type="region of interest" description="Disordered" evidence="6">
    <location>
        <begin position="437"/>
        <end position="639"/>
    </location>
</feature>
<feature type="compositionally biased region" description="Polar residues" evidence="6">
    <location>
        <begin position="611"/>
        <end position="621"/>
    </location>
</feature>
<accession>A0A423V995</accession>
<dbReference type="EMBL" id="LJZO01000084">
    <property type="protein sequence ID" value="ROV87410.1"/>
    <property type="molecule type" value="Genomic_DNA"/>
</dbReference>
<organism evidence="9 10">
    <name type="scientific">Cytospora chrysosperma</name>
    <name type="common">Cytospora canker fungus</name>
    <name type="synonym">Sphaeria chrysosperma</name>
    <dbReference type="NCBI Taxonomy" id="252740"/>
    <lineage>
        <taxon>Eukaryota</taxon>
        <taxon>Fungi</taxon>
        <taxon>Dikarya</taxon>
        <taxon>Ascomycota</taxon>
        <taxon>Pezizomycotina</taxon>
        <taxon>Sordariomycetes</taxon>
        <taxon>Sordariomycetidae</taxon>
        <taxon>Diaporthales</taxon>
        <taxon>Cytosporaceae</taxon>
        <taxon>Cytospora</taxon>
    </lineage>
</organism>
<keyword evidence="4 7" id="KW-1133">Transmembrane helix</keyword>
<feature type="compositionally biased region" description="Basic and acidic residues" evidence="6">
    <location>
        <begin position="462"/>
        <end position="473"/>
    </location>
</feature>
<dbReference type="PANTHER" id="PTHR31394">
    <property type="entry name" value="TRANSMEMBRANE PROTEIN 199"/>
    <property type="match status" value="1"/>
</dbReference>
<dbReference type="STRING" id="252740.A0A423V995"/>
<keyword evidence="2 7" id="KW-0812">Transmembrane</keyword>
<feature type="transmembrane region" description="Helical" evidence="7">
    <location>
        <begin position="197"/>
        <end position="220"/>
    </location>
</feature>
<feature type="compositionally biased region" description="Acidic residues" evidence="6">
    <location>
        <begin position="31"/>
        <end position="42"/>
    </location>
</feature>
<feature type="compositionally biased region" description="Polar residues" evidence="6">
    <location>
        <begin position="120"/>
        <end position="132"/>
    </location>
</feature>
<dbReference type="InterPro" id="IPR028005">
    <property type="entry name" value="AcTrfase_ESCO_Znf_dom"/>
</dbReference>
<dbReference type="GO" id="GO:0070072">
    <property type="term" value="P:vacuolar proton-transporting V-type ATPase complex assembly"/>
    <property type="evidence" value="ECO:0007669"/>
    <property type="project" value="InterPro"/>
</dbReference>
<keyword evidence="10" id="KW-1185">Reference proteome</keyword>
<gene>
    <name evidence="9" type="ORF">VSDG_09679</name>
</gene>
<feature type="region of interest" description="Disordered" evidence="6">
    <location>
        <begin position="11"/>
        <end position="49"/>
    </location>
</feature>
<feature type="transmembrane region" description="Helical" evidence="7">
    <location>
        <begin position="167"/>
        <end position="188"/>
    </location>
</feature>
<evidence type="ECO:0000256" key="1">
    <source>
        <dbReference type="ARBA" id="ARBA00004477"/>
    </source>
</evidence>
<name>A0A423V995_CYTCH</name>
<evidence type="ECO:0000256" key="2">
    <source>
        <dbReference type="ARBA" id="ARBA00022692"/>
    </source>
</evidence>
<reference evidence="9 10" key="1">
    <citation type="submission" date="2015-09" db="EMBL/GenBank/DDBJ databases">
        <title>Host preference determinants of Valsa canker pathogens revealed by comparative genomics.</title>
        <authorList>
            <person name="Yin Z."/>
            <person name="Huang L."/>
        </authorList>
    </citation>
    <scope>NUCLEOTIDE SEQUENCE [LARGE SCALE GENOMIC DNA]</scope>
    <source>
        <strain evidence="9 10">YSFL</strain>
    </source>
</reference>
<dbReference type="OrthoDB" id="19981at2759"/>
<evidence type="ECO:0000256" key="6">
    <source>
        <dbReference type="SAM" id="MobiDB-lite"/>
    </source>
</evidence>
<evidence type="ECO:0000313" key="9">
    <source>
        <dbReference type="EMBL" id="ROV87410.1"/>
    </source>
</evidence>
<feature type="compositionally biased region" description="Polar residues" evidence="6">
    <location>
        <begin position="376"/>
        <end position="396"/>
    </location>
</feature>
<protein>
    <recommendedName>
        <fullName evidence="8">N-acetyltransferase ESCO zinc-finger domain-containing protein</fullName>
    </recommendedName>
</protein>